<evidence type="ECO:0000256" key="6">
    <source>
        <dbReference type="ARBA" id="ARBA00034617"/>
    </source>
</evidence>
<evidence type="ECO:0000313" key="13">
    <source>
        <dbReference type="Proteomes" id="UP000269265"/>
    </source>
</evidence>
<dbReference type="EMBL" id="RSED01000012">
    <property type="protein sequence ID" value="RRS03433.1"/>
    <property type="molecule type" value="Genomic_DNA"/>
</dbReference>
<dbReference type="OrthoDB" id="9792687at2"/>
<keyword evidence="5" id="KW-0413">Isomerase</keyword>
<dbReference type="GO" id="GO:0043138">
    <property type="term" value="F:3'-5' DNA helicase activity"/>
    <property type="evidence" value="ECO:0007669"/>
    <property type="project" value="UniProtKB-EC"/>
</dbReference>
<dbReference type="Pfam" id="PF00580">
    <property type="entry name" value="UvrD-helicase"/>
    <property type="match status" value="1"/>
</dbReference>
<dbReference type="RefSeq" id="WP_125244262.1">
    <property type="nucleotide sequence ID" value="NZ_RSED01000012.1"/>
</dbReference>
<keyword evidence="1 9" id="KW-0547">Nucleotide-binding</keyword>
<evidence type="ECO:0000259" key="11">
    <source>
        <dbReference type="PROSITE" id="PS51217"/>
    </source>
</evidence>
<dbReference type="SUPFAM" id="SSF52540">
    <property type="entry name" value="P-loop containing nucleoside triphosphate hydrolases"/>
    <property type="match status" value="1"/>
</dbReference>
<evidence type="ECO:0000256" key="4">
    <source>
        <dbReference type="ARBA" id="ARBA00022840"/>
    </source>
</evidence>
<evidence type="ECO:0000259" key="10">
    <source>
        <dbReference type="PROSITE" id="PS51198"/>
    </source>
</evidence>
<dbReference type="InterPro" id="IPR014016">
    <property type="entry name" value="UvrD-like_ATP-bd"/>
</dbReference>
<keyword evidence="4 9" id="KW-0067">ATP-binding</keyword>
<evidence type="ECO:0000313" key="12">
    <source>
        <dbReference type="EMBL" id="RRS03433.1"/>
    </source>
</evidence>
<keyword evidence="2 9" id="KW-0378">Hydrolase</keyword>
<feature type="domain" description="UvrD-like helicase ATP-binding" evidence="10">
    <location>
        <begin position="11"/>
        <end position="317"/>
    </location>
</feature>
<dbReference type="GO" id="GO:0005524">
    <property type="term" value="F:ATP binding"/>
    <property type="evidence" value="ECO:0007669"/>
    <property type="project" value="UniProtKB-UniRule"/>
</dbReference>
<evidence type="ECO:0000256" key="5">
    <source>
        <dbReference type="ARBA" id="ARBA00023235"/>
    </source>
</evidence>
<dbReference type="EC" id="5.6.2.4" evidence="7"/>
<dbReference type="InterPro" id="IPR000212">
    <property type="entry name" value="DNA_helicase_UvrD/REP"/>
</dbReference>
<dbReference type="AlphaFoldDB" id="A0A426V979"/>
<dbReference type="Gene3D" id="1.10.486.10">
    <property type="entry name" value="PCRA, domain 4"/>
    <property type="match status" value="1"/>
</dbReference>
<dbReference type="GO" id="GO:0003677">
    <property type="term" value="F:DNA binding"/>
    <property type="evidence" value="ECO:0007669"/>
    <property type="project" value="InterPro"/>
</dbReference>
<dbReference type="InterPro" id="IPR027417">
    <property type="entry name" value="P-loop_NTPase"/>
</dbReference>
<evidence type="ECO:0000256" key="2">
    <source>
        <dbReference type="ARBA" id="ARBA00022801"/>
    </source>
</evidence>
<dbReference type="PROSITE" id="PS51217">
    <property type="entry name" value="UVRD_HELICASE_CTER"/>
    <property type="match status" value="1"/>
</dbReference>
<sequence>MTDAVFQPRGLNPTAEQRAIQLERHRHVVVEANAGAAKTTTLALRLAQALERGAQLEHIVALTYTQAAVTSLRLALDRIGIPAQVRNRLRIQTFDQFCADRLASIEGPGVTRYTAPEQLKPHVLQAIDHVLSNQDERHRDEFTLEGSGEGSIEGLLASFARLKGTLQLTFEAADRTLTPALASDLGHDYLTLRVFYAYEHLRRGGHPDRPAFRAPDDATYDLARLLLSEDALLEGEHPVALGLHLVLLDEMHDTNRAMFTVLQQVLRQNPAAFIGFGDRDQVIHATAGADASFMGETFDREIAPAQRLPLSSSYRFGLGLAQHVGRLASKRYQSQSAHDTAVNVLRCDLAKEAHWHIAQSIRNRDGLAATSPASETAILLRQPHQSVELENHLLDQGLDYRTAGFDPYLMRPEVLFVRGLMAHARGEFAAIEDIDTRVRILKSLLLFCGSFVEVDTTDHEKQQQAELLAIKEVANQPGLATPFIDNQVLRNAPSHIQNLVEAALDVISANATDLLMERFTRVLSPQRLAARVMVRADDIEQVGANIRGLIQSASTFDNVESFFRAMNARELRHKAMRSKQCVLLSSIEAAKGLEFDHVILPGLNKGEFAVGGNTTDNRNLLYVGMTRARNRLTILYDGARPSKYLLDAGLI</sequence>
<dbReference type="Proteomes" id="UP000269265">
    <property type="component" value="Unassembled WGS sequence"/>
</dbReference>
<reference evidence="12 13" key="1">
    <citation type="submission" date="2018-12" db="EMBL/GenBank/DDBJ databases">
        <title>The whole draft genome of Aquabacterium sp. SJQ9.</title>
        <authorList>
            <person name="Sun L."/>
            <person name="Gao X."/>
            <person name="Chen W."/>
            <person name="Huang K."/>
        </authorList>
    </citation>
    <scope>NUCLEOTIDE SEQUENCE [LARGE SCALE GENOMIC DNA]</scope>
    <source>
        <strain evidence="12 13">SJQ9</strain>
    </source>
</reference>
<dbReference type="PANTHER" id="PTHR11070">
    <property type="entry name" value="UVRD / RECB / PCRA DNA HELICASE FAMILY MEMBER"/>
    <property type="match status" value="1"/>
</dbReference>
<feature type="domain" description="UvrD-like helicase C-terminal" evidence="11">
    <location>
        <begin position="311"/>
        <end position="592"/>
    </location>
</feature>
<gene>
    <name evidence="12" type="ORF">EIP75_15935</name>
</gene>
<accession>A0A426V979</accession>
<proteinExistence type="predicted"/>
<evidence type="ECO:0000256" key="8">
    <source>
        <dbReference type="ARBA" id="ARBA00048988"/>
    </source>
</evidence>
<evidence type="ECO:0000256" key="3">
    <source>
        <dbReference type="ARBA" id="ARBA00022806"/>
    </source>
</evidence>
<dbReference type="InterPro" id="IPR014017">
    <property type="entry name" value="DNA_helicase_UvrD-like_C"/>
</dbReference>
<comment type="catalytic activity">
    <reaction evidence="8">
        <text>ATP + H2O = ADP + phosphate + H(+)</text>
        <dbReference type="Rhea" id="RHEA:13065"/>
        <dbReference type="ChEBI" id="CHEBI:15377"/>
        <dbReference type="ChEBI" id="CHEBI:15378"/>
        <dbReference type="ChEBI" id="CHEBI:30616"/>
        <dbReference type="ChEBI" id="CHEBI:43474"/>
        <dbReference type="ChEBI" id="CHEBI:456216"/>
        <dbReference type="EC" id="5.6.2.4"/>
    </reaction>
</comment>
<organism evidence="12 13">
    <name type="scientific">Aquabacterium soli</name>
    <dbReference type="NCBI Taxonomy" id="2493092"/>
    <lineage>
        <taxon>Bacteria</taxon>
        <taxon>Pseudomonadati</taxon>
        <taxon>Pseudomonadota</taxon>
        <taxon>Betaproteobacteria</taxon>
        <taxon>Burkholderiales</taxon>
        <taxon>Aquabacterium</taxon>
    </lineage>
</organism>
<dbReference type="GO" id="GO:0016887">
    <property type="term" value="F:ATP hydrolysis activity"/>
    <property type="evidence" value="ECO:0007669"/>
    <property type="project" value="RHEA"/>
</dbReference>
<evidence type="ECO:0000256" key="1">
    <source>
        <dbReference type="ARBA" id="ARBA00022741"/>
    </source>
</evidence>
<comment type="caution">
    <text evidence="12">The sequence shown here is derived from an EMBL/GenBank/DDBJ whole genome shotgun (WGS) entry which is preliminary data.</text>
</comment>
<keyword evidence="13" id="KW-1185">Reference proteome</keyword>
<comment type="catalytic activity">
    <reaction evidence="6">
        <text>Couples ATP hydrolysis with the unwinding of duplex DNA by translocating in the 3'-5' direction.</text>
        <dbReference type="EC" id="5.6.2.4"/>
    </reaction>
</comment>
<name>A0A426V979_9BURK</name>
<evidence type="ECO:0000256" key="7">
    <source>
        <dbReference type="ARBA" id="ARBA00034808"/>
    </source>
</evidence>
<keyword evidence="3 9" id="KW-0347">Helicase</keyword>
<dbReference type="PROSITE" id="PS51198">
    <property type="entry name" value="UVRD_HELICASE_ATP_BIND"/>
    <property type="match status" value="1"/>
</dbReference>
<feature type="binding site" evidence="9">
    <location>
        <begin position="32"/>
        <end position="39"/>
    </location>
    <ligand>
        <name>ATP</name>
        <dbReference type="ChEBI" id="CHEBI:30616"/>
    </ligand>
</feature>
<dbReference type="Gene3D" id="3.40.50.300">
    <property type="entry name" value="P-loop containing nucleotide triphosphate hydrolases"/>
    <property type="match status" value="3"/>
</dbReference>
<protein>
    <recommendedName>
        <fullName evidence="7">DNA 3'-5' helicase</fullName>
        <ecNumber evidence="7">5.6.2.4</ecNumber>
    </recommendedName>
</protein>
<dbReference type="Pfam" id="PF13361">
    <property type="entry name" value="UvrD_C"/>
    <property type="match status" value="1"/>
</dbReference>
<evidence type="ECO:0000256" key="9">
    <source>
        <dbReference type="PROSITE-ProRule" id="PRU00560"/>
    </source>
</evidence>